<dbReference type="EMBL" id="ML736794">
    <property type="protein sequence ID" value="KAE8401963.1"/>
    <property type="molecule type" value="Genomic_DNA"/>
</dbReference>
<keyword evidence="3" id="KW-1185">Reference proteome</keyword>
<proteinExistence type="predicted"/>
<evidence type="ECO:0000313" key="2">
    <source>
        <dbReference type="EMBL" id="KAE8401963.1"/>
    </source>
</evidence>
<evidence type="ECO:0000313" key="3">
    <source>
        <dbReference type="Proteomes" id="UP000325579"/>
    </source>
</evidence>
<dbReference type="Proteomes" id="UP000325579">
    <property type="component" value="Unassembled WGS sequence"/>
</dbReference>
<name>A0A5N7D7N7_9EURO</name>
<organism evidence="2 3">
    <name type="scientific">Aspergillus pseudonomiae</name>
    <dbReference type="NCBI Taxonomy" id="1506151"/>
    <lineage>
        <taxon>Eukaryota</taxon>
        <taxon>Fungi</taxon>
        <taxon>Dikarya</taxon>
        <taxon>Ascomycota</taxon>
        <taxon>Pezizomycotina</taxon>
        <taxon>Eurotiomycetes</taxon>
        <taxon>Eurotiomycetidae</taxon>
        <taxon>Eurotiales</taxon>
        <taxon>Aspergillaceae</taxon>
        <taxon>Aspergillus</taxon>
        <taxon>Aspergillus subgen. Circumdati</taxon>
    </lineage>
</organism>
<dbReference type="AlphaFoldDB" id="A0A5N7D7N7"/>
<evidence type="ECO:0008006" key="4">
    <source>
        <dbReference type="Google" id="ProtNLM"/>
    </source>
</evidence>
<feature type="signal peptide" evidence="1">
    <location>
        <begin position="1"/>
        <end position="26"/>
    </location>
</feature>
<gene>
    <name evidence="2" type="ORF">BDV37DRAFT_253706</name>
</gene>
<dbReference type="GeneID" id="43667256"/>
<feature type="chain" id="PRO_5024816136" description="Secreted protein" evidence="1">
    <location>
        <begin position="27"/>
        <end position="79"/>
    </location>
</feature>
<sequence>MGEAVNRKCHWTFRSSWCRIIALALAFSNRSRPCCLSLLRSRFFMSDRRNFENQNALVLMGTRPRPLCRGNFRSRGVDR</sequence>
<accession>A0A5N7D7N7</accession>
<dbReference type="RefSeq" id="XP_031939282.1">
    <property type="nucleotide sequence ID" value="XM_032082565.1"/>
</dbReference>
<keyword evidence="1" id="KW-0732">Signal</keyword>
<evidence type="ECO:0000256" key="1">
    <source>
        <dbReference type="SAM" id="SignalP"/>
    </source>
</evidence>
<reference evidence="2 3" key="1">
    <citation type="submission" date="2019-04" db="EMBL/GenBank/DDBJ databases">
        <authorList>
            <consortium name="DOE Joint Genome Institute"/>
            <person name="Mondo S."/>
            <person name="Kjaerbolling I."/>
            <person name="Vesth T."/>
            <person name="Frisvad J.C."/>
            <person name="Nybo J.L."/>
            <person name="Theobald S."/>
            <person name="Kildgaard S."/>
            <person name="Isbrandt T."/>
            <person name="Kuo A."/>
            <person name="Sato A."/>
            <person name="Lyhne E.K."/>
            <person name="Kogle M.E."/>
            <person name="Wiebenga A."/>
            <person name="Kun R.S."/>
            <person name="Lubbers R.J."/>
            <person name="Makela M.R."/>
            <person name="Barry K."/>
            <person name="Chovatia M."/>
            <person name="Clum A."/>
            <person name="Daum C."/>
            <person name="Haridas S."/>
            <person name="He G."/>
            <person name="LaButti K."/>
            <person name="Lipzen A."/>
            <person name="Riley R."/>
            <person name="Salamov A."/>
            <person name="Simmons B.A."/>
            <person name="Magnuson J.K."/>
            <person name="Henrissat B."/>
            <person name="Mortensen U.H."/>
            <person name="Larsen T.O."/>
            <person name="Devries R.P."/>
            <person name="Grigoriev I.V."/>
            <person name="Machida M."/>
            <person name="Baker S.E."/>
            <person name="Andersen M.R."/>
            <person name="Cantor M.N."/>
            <person name="Hua S.X."/>
        </authorList>
    </citation>
    <scope>NUCLEOTIDE SEQUENCE [LARGE SCALE GENOMIC DNA]</scope>
    <source>
        <strain evidence="2 3">CBS 119388</strain>
    </source>
</reference>
<protein>
    <recommendedName>
        <fullName evidence="4">Secreted protein</fullName>
    </recommendedName>
</protein>